<evidence type="ECO:0000256" key="1">
    <source>
        <dbReference type="SAM" id="SignalP"/>
    </source>
</evidence>
<gene>
    <name evidence="2" type="ORF">OKW52_06700</name>
</gene>
<dbReference type="RefSeq" id="WP_264505034.1">
    <property type="nucleotide sequence ID" value="NZ_JAPDFL010000001.1"/>
</dbReference>
<dbReference type="EMBL" id="JAPDFL010000001">
    <property type="protein sequence ID" value="MCW1931960.1"/>
    <property type="molecule type" value="Genomic_DNA"/>
</dbReference>
<comment type="caution">
    <text evidence="2">The sequence shown here is derived from an EMBL/GenBank/DDBJ whole genome shotgun (WGS) entry which is preliminary data.</text>
</comment>
<feature type="chain" id="PRO_5047057136" evidence="1">
    <location>
        <begin position="32"/>
        <end position="149"/>
    </location>
</feature>
<evidence type="ECO:0000313" key="3">
    <source>
        <dbReference type="Proteomes" id="UP001208938"/>
    </source>
</evidence>
<keyword evidence="1" id="KW-0732">Signal</keyword>
<dbReference type="Proteomes" id="UP001208938">
    <property type="component" value="Unassembled WGS sequence"/>
</dbReference>
<name>A0ABT3GWS6_9RHOB</name>
<keyword evidence="3" id="KW-1185">Reference proteome</keyword>
<reference evidence="2 3" key="1">
    <citation type="submission" date="2022-10" db="EMBL/GenBank/DDBJ databases">
        <title>Pararhodobacter sp. nov., isolated from marine algae.</title>
        <authorList>
            <person name="Choi B.J."/>
            <person name="Kim J.M."/>
            <person name="Lee J.K."/>
            <person name="Choi D.G."/>
            <person name="Jeon C.O."/>
        </authorList>
    </citation>
    <scope>NUCLEOTIDE SEQUENCE [LARGE SCALE GENOMIC DNA]</scope>
    <source>
        <strain evidence="2 3">ZQ420</strain>
    </source>
</reference>
<feature type="signal peptide" evidence="1">
    <location>
        <begin position="1"/>
        <end position="31"/>
    </location>
</feature>
<organism evidence="2 3">
    <name type="scientific">Pararhodobacter zhoushanensis</name>
    <dbReference type="NCBI Taxonomy" id="2479545"/>
    <lineage>
        <taxon>Bacteria</taxon>
        <taxon>Pseudomonadati</taxon>
        <taxon>Pseudomonadota</taxon>
        <taxon>Alphaproteobacteria</taxon>
        <taxon>Rhodobacterales</taxon>
        <taxon>Paracoccaceae</taxon>
        <taxon>Pararhodobacter</taxon>
    </lineage>
</organism>
<evidence type="ECO:0000313" key="2">
    <source>
        <dbReference type="EMBL" id="MCW1931960.1"/>
    </source>
</evidence>
<sequence length="149" mass="16569">MTLPFLMPNCGPSALRLAGALLLALSVPALAQEMSRPIGAEEFQAYTEGRTLSYNFSGTPYGTEEYLPDRRVRWAFRDQECQDGVWYERNGNICFLYDNDPTDEQCWSFYATSDGLRGVFQGPDGPTTELYEVEQSSAPLSCMGPEVGV</sequence>
<protein>
    <submittedName>
        <fullName evidence="2">Uncharacterized protein</fullName>
    </submittedName>
</protein>
<accession>A0ABT3GWS6</accession>
<proteinExistence type="predicted"/>